<name>A0A0F8VQT8_9ZZZZ</name>
<dbReference type="AlphaFoldDB" id="A0A0F8VQT8"/>
<dbReference type="EMBL" id="LAZR01069928">
    <property type="protein sequence ID" value="KKK46738.1"/>
    <property type="molecule type" value="Genomic_DNA"/>
</dbReference>
<proteinExistence type="predicted"/>
<evidence type="ECO:0000313" key="1">
    <source>
        <dbReference type="EMBL" id="KKK46738.1"/>
    </source>
</evidence>
<accession>A0A0F8VQT8</accession>
<gene>
    <name evidence="1" type="ORF">LCGC14_3162220</name>
</gene>
<sequence length="86" mass="9701">FGGLRVYWQGNGLGDRIWNQVDGAVNMSEYMAYKTCERCGSMEEVETRPRADAKFSRTLTLCGSCHEDRDNEEGKVPFDMGNGDKI</sequence>
<feature type="non-terminal residue" evidence="1">
    <location>
        <position position="1"/>
    </location>
</feature>
<reference evidence="1" key="1">
    <citation type="journal article" date="2015" name="Nature">
        <title>Complex archaea that bridge the gap between prokaryotes and eukaryotes.</title>
        <authorList>
            <person name="Spang A."/>
            <person name="Saw J.H."/>
            <person name="Jorgensen S.L."/>
            <person name="Zaremba-Niedzwiedzka K."/>
            <person name="Martijn J."/>
            <person name="Lind A.E."/>
            <person name="van Eijk R."/>
            <person name="Schleper C."/>
            <person name="Guy L."/>
            <person name="Ettema T.J."/>
        </authorList>
    </citation>
    <scope>NUCLEOTIDE SEQUENCE</scope>
</reference>
<comment type="caution">
    <text evidence="1">The sequence shown here is derived from an EMBL/GenBank/DDBJ whole genome shotgun (WGS) entry which is preliminary data.</text>
</comment>
<organism evidence="1">
    <name type="scientific">marine sediment metagenome</name>
    <dbReference type="NCBI Taxonomy" id="412755"/>
    <lineage>
        <taxon>unclassified sequences</taxon>
        <taxon>metagenomes</taxon>
        <taxon>ecological metagenomes</taxon>
    </lineage>
</organism>
<protein>
    <submittedName>
        <fullName evidence="1">Uncharacterized protein</fullName>
    </submittedName>
</protein>